<dbReference type="AlphaFoldDB" id="A0A8J9W0N2"/>
<sequence>MFRACGHQMPDVFDNILVYTKIRATQIVLILSRDFTLTAHHRVVCGRGLRHRSVKYARRAGSRVCPPRVSQSTPATPAAATAVSDHPESL</sequence>
<organism evidence="2 3">
    <name type="scientific">Brenthis ino</name>
    <name type="common">lesser marbled fritillary</name>
    <dbReference type="NCBI Taxonomy" id="405034"/>
    <lineage>
        <taxon>Eukaryota</taxon>
        <taxon>Metazoa</taxon>
        <taxon>Ecdysozoa</taxon>
        <taxon>Arthropoda</taxon>
        <taxon>Hexapoda</taxon>
        <taxon>Insecta</taxon>
        <taxon>Pterygota</taxon>
        <taxon>Neoptera</taxon>
        <taxon>Endopterygota</taxon>
        <taxon>Lepidoptera</taxon>
        <taxon>Glossata</taxon>
        <taxon>Ditrysia</taxon>
        <taxon>Papilionoidea</taxon>
        <taxon>Nymphalidae</taxon>
        <taxon>Heliconiinae</taxon>
        <taxon>Argynnini</taxon>
        <taxon>Brenthis</taxon>
    </lineage>
</organism>
<evidence type="ECO:0000313" key="3">
    <source>
        <dbReference type="Proteomes" id="UP000838878"/>
    </source>
</evidence>
<protein>
    <submittedName>
        <fullName evidence="2">Uncharacterized protein</fullName>
    </submittedName>
</protein>
<name>A0A8J9W0N2_9NEOP</name>
<evidence type="ECO:0000256" key="1">
    <source>
        <dbReference type="SAM" id="MobiDB-lite"/>
    </source>
</evidence>
<keyword evidence="3" id="KW-1185">Reference proteome</keyword>
<dbReference type="Proteomes" id="UP000838878">
    <property type="component" value="Chromosome 3"/>
</dbReference>
<dbReference type="EMBL" id="OV170223">
    <property type="protein sequence ID" value="CAH0723057.1"/>
    <property type="molecule type" value="Genomic_DNA"/>
</dbReference>
<proteinExistence type="predicted"/>
<reference evidence="2" key="1">
    <citation type="submission" date="2021-12" db="EMBL/GenBank/DDBJ databases">
        <authorList>
            <person name="Martin H S."/>
        </authorList>
    </citation>
    <scope>NUCLEOTIDE SEQUENCE</scope>
</reference>
<gene>
    <name evidence="2" type="ORF">BINO364_LOCUS8930</name>
</gene>
<feature type="compositionally biased region" description="Low complexity" evidence="1">
    <location>
        <begin position="73"/>
        <end position="82"/>
    </location>
</feature>
<evidence type="ECO:0000313" key="2">
    <source>
        <dbReference type="EMBL" id="CAH0723057.1"/>
    </source>
</evidence>
<accession>A0A8J9W0N2</accession>
<feature type="non-terminal residue" evidence="2">
    <location>
        <position position="90"/>
    </location>
</feature>
<feature type="region of interest" description="Disordered" evidence="1">
    <location>
        <begin position="65"/>
        <end position="90"/>
    </location>
</feature>